<accession>A0ABM6XI62</accession>
<dbReference type="GeneID" id="95397744"/>
<evidence type="ECO:0000313" key="2">
    <source>
        <dbReference type="Proteomes" id="UP000260457"/>
    </source>
</evidence>
<protein>
    <submittedName>
        <fullName evidence="1">Uncharacterized protein</fullName>
    </submittedName>
</protein>
<dbReference type="EMBL" id="CP030926">
    <property type="protein sequence ID" value="AXN37971.1"/>
    <property type="molecule type" value="Genomic_DNA"/>
</dbReference>
<gene>
    <name evidence="1" type="ORF">DTO10_05705</name>
</gene>
<keyword evidence="2" id="KW-1185">Reference proteome</keyword>
<name>A0ABM6XI62_9BACI</name>
<dbReference type="Proteomes" id="UP000260457">
    <property type="component" value="Chromosome"/>
</dbReference>
<dbReference type="RefSeq" id="WP_116820878.1">
    <property type="nucleotide sequence ID" value="NZ_CP030926.1"/>
</dbReference>
<proteinExistence type="predicted"/>
<reference evidence="1 2" key="1">
    <citation type="submission" date="2018-07" db="EMBL/GenBank/DDBJ databases">
        <title>The molecular basis for the intramolecular migration of carboxyl group in the catabolism of para-hydroxybenzoate via gentisate.</title>
        <authorList>
            <person name="Zhao H."/>
            <person name="Xu Y."/>
            <person name="Lin S."/>
            <person name="Spain J.C."/>
            <person name="Zhou N.-Y."/>
        </authorList>
    </citation>
    <scope>NUCLEOTIDE SEQUENCE [LARGE SCALE GENOMIC DNA]</scope>
    <source>
        <strain evidence="1 2">PHB-7a</strain>
    </source>
</reference>
<sequence>MLKGRKKDFGGLIMQYYFSEEVKLLLVGQSDEKVELLYDSNAYTFEMPLIGPRQPYYCNPRYVPYYPVI</sequence>
<organism evidence="1 2">
    <name type="scientific">Peribacillus butanolivorans</name>
    <dbReference type="NCBI Taxonomy" id="421767"/>
    <lineage>
        <taxon>Bacteria</taxon>
        <taxon>Bacillati</taxon>
        <taxon>Bacillota</taxon>
        <taxon>Bacilli</taxon>
        <taxon>Bacillales</taxon>
        <taxon>Bacillaceae</taxon>
        <taxon>Peribacillus</taxon>
    </lineage>
</organism>
<evidence type="ECO:0000313" key="1">
    <source>
        <dbReference type="EMBL" id="AXN37971.1"/>
    </source>
</evidence>